<evidence type="ECO:0000259" key="3">
    <source>
        <dbReference type="Pfam" id="PF26335"/>
    </source>
</evidence>
<dbReference type="RefSeq" id="XP_047843957.1">
    <property type="nucleotide sequence ID" value="XM_047987966.1"/>
</dbReference>
<comment type="similarity">
    <text evidence="1">Belongs to the beta-lactamase family.</text>
</comment>
<dbReference type="OrthoDB" id="10250282at2759"/>
<dbReference type="Pfam" id="PF26335">
    <property type="entry name" value="ARB_00930_C"/>
    <property type="match status" value="1"/>
</dbReference>
<evidence type="ECO:0000313" key="5">
    <source>
        <dbReference type="Proteomes" id="UP000829364"/>
    </source>
</evidence>
<feature type="domain" description="Beta-lactamase-related" evidence="2">
    <location>
        <begin position="31"/>
        <end position="335"/>
    </location>
</feature>
<evidence type="ECO:0008006" key="6">
    <source>
        <dbReference type="Google" id="ProtNLM"/>
    </source>
</evidence>
<organism evidence="4 5">
    <name type="scientific">Purpureocillium takamizusanense</name>
    <dbReference type="NCBI Taxonomy" id="2060973"/>
    <lineage>
        <taxon>Eukaryota</taxon>
        <taxon>Fungi</taxon>
        <taxon>Dikarya</taxon>
        <taxon>Ascomycota</taxon>
        <taxon>Pezizomycotina</taxon>
        <taxon>Sordariomycetes</taxon>
        <taxon>Hypocreomycetidae</taxon>
        <taxon>Hypocreales</taxon>
        <taxon>Ophiocordycipitaceae</taxon>
        <taxon>Purpureocillium</taxon>
    </lineage>
</organism>
<dbReference type="Gene3D" id="3.40.710.10">
    <property type="entry name" value="DD-peptidase/beta-lactamase superfamily"/>
    <property type="match status" value="1"/>
</dbReference>
<reference evidence="4" key="1">
    <citation type="submission" date="2021-11" db="EMBL/GenBank/DDBJ databases">
        <title>Purpureocillium_takamizusanense_genome.</title>
        <authorList>
            <person name="Nguyen N.-H."/>
        </authorList>
    </citation>
    <scope>NUCLEOTIDE SEQUENCE</scope>
    <source>
        <strain evidence="4">PT3</strain>
    </source>
</reference>
<dbReference type="InterPro" id="IPR051478">
    <property type="entry name" value="Beta-lactamase-like_AB/R"/>
</dbReference>
<dbReference type="InterPro" id="IPR012338">
    <property type="entry name" value="Beta-lactam/transpept-like"/>
</dbReference>
<dbReference type="AlphaFoldDB" id="A0A9Q8QKG6"/>
<dbReference type="KEGG" id="ptkz:JDV02_006557"/>
<dbReference type="GeneID" id="72068506"/>
<dbReference type="EMBL" id="CP086359">
    <property type="protein sequence ID" value="UNI20476.1"/>
    <property type="molecule type" value="Genomic_DNA"/>
</dbReference>
<dbReference type="InterPro" id="IPR001466">
    <property type="entry name" value="Beta-lactam-related"/>
</dbReference>
<evidence type="ECO:0000313" key="4">
    <source>
        <dbReference type="EMBL" id="UNI20476.1"/>
    </source>
</evidence>
<proteinExistence type="inferred from homology"/>
<dbReference type="SUPFAM" id="SSF56601">
    <property type="entry name" value="beta-lactamase/transpeptidase-like"/>
    <property type="match status" value="1"/>
</dbReference>
<keyword evidence="5" id="KW-1185">Reference proteome</keyword>
<protein>
    <recommendedName>
        <fullName evidence="6">Beta-lactamase-related domain-containing protein</fullName>
    </recommendedName>
</protein>
<accession>A0A9Q8QKG6</accession>
<name>A0A9Q8QKG6_9HYPO</name>
<feature type="domain" description="Beta-lactamase-like ARB-00930-like C-terminal" evidence="3">
    <location>
        <begin position="359"/>
        <end position="493"/>
    </location>
</feature>
<sequence length="494" mass="53760">MLKAPATKWNVSTSFSVQLTSVDATLFEYHHTASVRNATGVTKVDSDTVYRVMSVTKTFNVLALLLNAPHKLDTLIGEYVPELKGYEPYKEVTLRMLASQMAGVPKNGFAFDEFINRGNELEKVGFPKPDPKDVPTCDNLFMPMCSRSKMLEVLKRDQFTVLPGDKAAYSNQAYMLLGWAMENITGKPFDRILHDSIIGPLGLSATGFQVPDLSRGIIPAGVGANFFALDIGNFNYTAGLFSTPRNLTSYTRAILNSTLLSPARTRMWLKPAAFAGSYAMHVGAPWEIFRLAHLTPDNRPIDVYTKSGSMPGWTSYIFLIPDYEIGGTIMVAAEEASNPSMNLLDVVTEAVVHAADALARGQAEKAYAGRYVGNGNSSSLELVVDSGPGLRIKSWTLAGKSILAALADQKGIEPCELDARIYPIEHGRWRVAQETVGASSPTPSKPSEACSNWLAVDSSRYGSFPVDEFDFEVSQDGVVKSVSNTGLRSTLVKA</sequence>
<dbReference type="PANTHER" id="PTHR22935:SF95">
    <property type="entry name" value="BETA-LACTAMASE-LIKE 1-RELATED"/>
    <property type="match status" value="1"/>
</dbReference>
<dbReference type="Pfam" id="PF00144">
    <property type="entry name" value="Beta-lactamase"/>
    <property type="match status" value="1"/>
</dbReference>
<dbReference type="InterPro" id="IPR058664">
    <property type="entry name" value="ARB_00930-like_C"/>
</dbReference>
<gene>
    <name evidence="4" type="ORF">JDV02_006557</name>
</gene>
<evidence type="ECO:0000256" key="1">
    <source>
        <dbReference type="ARBA" id="ARBA00038473"/>
    </source>
</evidence>
<dbReference type="PANTHER" id="PTHR22935">
    <property type="entry name" value="PENICILLIN-BINDING PROTEIN"/>
    <property type="match status" value="1"/>
</dbReference>
<evidence type="ECO:0000259" key="2">
    <source>
        <dbReference type="Pfam" id="PF00144"/>
    </source>
</evidence>
<dbReference type="Proteomes" id="UP000829364">
    <property type="component" value="Chromosome 6"/>
</dbReference>